<feature type="domain" description="AB hydrolase-1" evidence="2">
    <location>
        <begin position="178"/>
        <end position="315"/>
    </location>
</feature>
<keyword evidence="1" id="KW-1133">Transmembrane helix</keyword>
<reference evidence="3 4" key="1">
    <citation type="submission" date="2019-07" db="EMBL/GenBank/DDBJ databases">
        <title>Genomes of Cafeteria roenbergensis.</title>
        <authorList>
            <person name="Fischer M.G."/>
            <person name="Hackl T."/>
            <person name="Roman M."/>
        </authorList>
    </citation>
    <scope>NUCLEOTIDE SEQUENCE [LARGE SCALE GENOMIC DNA]</scope>
    <source>
        <strain evidence="3 4">E4-10P</strain>
    </source>
</reference>
<dbReference type="EMBL" id="VLTO01000058">
    <property type="protein sequence ID" value="KAA0170778.1"/>
    <property type="molecule type" value="Genomic_DNA"/>
</dbReference>
<dbReference type="Proteomes" id="UP000322899">
    <property type="component" value="Unassembled WGS sequence"/>
</dbReference>
<evidence type="ECO:0000256" key="1">
    <source>
        <dbReference type="SAM" id="Phobius"/>
    </source>
</evidence>
<dbReference type="PANTHER" id="PTHR12277:SF81">
    <property type="entry name" value="PROTEIN ABHD13"/>
    <property type="match status" value="1"/>
</dbReference>
<proteinExistence type="predicted"/>
<evidence type="ECO:0000259" key="2">
    <source>
        <dbReference type="Pfam" id="PF00561"/>
    </source>
</evidence>
<gene>
    <name evidence="3" type="ORF">FNF27_06476</name>
</gene>
<dbReference type="PANTHER" id="PTHR12277">
    <property type="entry name" value="ALPHA/BETA HYDROLASE DOMAIN-CONTAINING PROTEIN"/>
    <property type="match status" value="1"/>
</dbReference>
<dbReference type="SUPFAM" id="SSF53474">
    <property type="entry name" value="alpha/beta-Hydrolases"/>
    <property type="match status" value="1"/>
</dbReference>
<dbReference type="AlphaFoldDB" id="A0A5A8E057"/>
<dbReference type="OrthoDB" id="446723at2759"/>
<evidence type="ECO:0000313" key="3">
    <source>
        <dbReference type="EMBL" id="KAA0170778.1"/>
    </source>
</evidence>
<comment type="caution">
    <text evidence="3">The sequence shown here is derived from an EMBL/GenBank/DDBJ whole genome shotgun (WGS) entry which is preliminary data.</text>
</comment>
<dbReference type="Pfam" id="PF00561">
    <property type="entry name" value="Abhydrolase_1"/>
    <property type="match status" value="1"/>
</dbReference>
<evidence type="ECO:0000313" key="4">
    <source>
        <dbReference type="Proteomes" id="UP000322899"/>
    </source>
</evidence>
<dbReference type="InterPro" id="IPR000073">
    <property type="entry name" value="AB_hydrolase_1"/>
</dbReference>
<name>A0A5A8E057_CAFRO</name>
<protein>
    <recommendedName>
        <fullName evidence="2">AB hydrolase-1 domain-containing protein</fullName>
    </recommendedName>
</protein>
<dbReference type="Gene3D" id="3.40.50.1820">
    <property type="entry name" value="alpha/beta hydrolase"/>
    <property type="match status" value="1"/>
</dbReference>
<keyword evidence="1" id="KW-0812">Transmembrane</keyword>
<feature type="transmembrane region" description="Helical" evidence="1">
    <location>
        <begin position="81"/>
        <end position="103"/>
    </location>
</feature>
<keyword evidence="1" id="KW-0472">Membrane</keyword>
<organism evidence="3 4">
    <name type="scientific">Cafeteria roenbergensis</name>
    <name type="common">Marine flagellate</name>
    <dbReference type="NCBI Taxonomy" id="33653"/>
    <lineage>
        <taxon>Eukaryota</taxon>
        <taxon>Sar</taxon>
        <taxon>Stramenopiles</taxon>
        <taxon>Bigyra</taxon>
        <taxon>Opalozoa</taxon>
        <taxon>Bicosoecida</taxon>
        <taxon>Cafeteriaceae</taxon>
        <taxon>Cafeteria</taxon>
    </lineage>
</organism>
<sequence>MAAMPDYTLFAWLGVTAIALVLWTLPQLFIACCGSKTGAAQVKLEESPLAGATAPARHDGGSPASTEHVAAEPVLSCSCEALTIAVICFLVLALVVFVAMFGLTGMVTFWNVKASECQAAPCTSASAADCCSYAVDPLRFPGPTAPVDVTYTTTDGAMHGWLMTNSTPASPGDGWLTVLYSHGSGANVAVNYRQQRYQWLLSLGRVRVFVYDYPGYGKSEGVPSYEGTGRAAAGAAAFLQAHINATSDANITYLGRSLGGNVAVAAIGASSSSSRRLAVQSTFASWGSNFGALFPFLGWAMVPGFQGAFEAGTQAQAFAARPGACAYESHSTADEWVPIAQGRALWELLKPTAAAQAAGCTSTFHEYNTALHDDPLTAGERAALGAWMQTARAS</sequence>
<dbReference type="InterPro" id="IPR029058">
    <property type="entry name" value="AB_hydrolase_fold"/>
</dbReference>
<accession>A0A5A8E057</accession>